<name>A0ABV5H2R6_9FLAO</name>
<protein>
    <submittedName>
        <fullName evidence="2">Carbohydrate-binding family 9-like protein</fullName>
    </submittedName>
</protein>
<dbReference type="Pfam" id="PF16011">
    <property type="entry name" value="CBM9_2"/>
    <property type="match status" value="1"/>
</dbReference>
<proteinExistence type="predicted"/>
<dbReference type="RefSeq" id="WP_290267700.1">
    <property type="nucleotide sequence ID" value="NZ_JAUFQP010000001.1"/>
</dbReference>
<dbReference type="CDD" id="cd09620">
    <property type="entry name" value="CBM9_like_3"/>
    <property type="match status" value="1"/>
</dbReference>
<sequence>MKNKLVVPNISKFLNKKTSFKQALKWIDYHHIDQYSWEKPDEFRHVRFKIAHDGKNIYLHYDVIELEMAAKYLNHNDPVCKDSCVEFFISFKDDPNYYNFEFNHLGTILLGIGPDRHQRQLIDSKIIDLIKVKTKIKRINQHGLTTFNWQLFIKIPIKTFSFNTIESFENLKARGNFYKCGDELSTPHYISWNPIESEKPDFHLKSYFGDIDFN</sequence>
<keyword evidence="3" id="KW-1185">Reference proteome</keyword>
<feature type="domain" description="Carbohydrate-binding" evidence="1">
    <location>
        <begin position="27"/>
        <end position="213"/>
    </location>
</feature>
<organism evidence="2 3">
    <name type="scientific">Algibacter miyuki</name>
    <dbReference type="NCBI Taxonomy" id="1306933"/>
    <lineage>
        <taxon>Bacteria</taxon>
        <taxon>Pseudomonadati</taxon>
        <taxon>Bacteroidota</taxon>
        <taxon>Flavobacteriia</taxon>
        <taxon>Flavobacteriales</taxon>
        <taxon>Flavobacteriaceae</taxon>
        <taxon>Algibacter</taxon>
    </lineage>
</organism>
<reference evidence="2 3" key="1">
    <citation type="submission" date="2024-09" db="EMBL/GenBank/DDBJ databases">
        <authorList>
            <person name="Sun Q."/>
            <person name="Mori K."/>
        </authorList>
    </citation>
    <scope>NUCLEOTIDE SEQUENCE [LARGE SCALE GENOMIC DNA]</scope>
    <source>
        <strain evidence="2 3">CECT 8300</strain>
    </source>
</reference>
<dbReference type="SUPFAM" id="SSF49344">
    <property type="entry name" value="CBD9-like"/>
    <property type="match status" value="1"/>
</dbReference>
<evidence type="ECO:0000313" key="2">
    <source>
        <dbReference type="EMBL" id="MFB9106180.1"/>
    </source>
</evidence>
<accession>A0ABV5H2R6</accession>
<dbReference type="Proteomes" id="UP001589590">
    <property type="component" value="Unassembled WGS sequence"/>
</dbReference>
<dbReference type="EMBL" id="JBHMFA010000015">
    <property type="protein sequence ID" value="MFB9106180.1"/>
    <property type="molecule type" value="Genomic_DNA"/>
</dbReference>
<evidence type="ECO:0000259" key="1">
    <source>
        <dbReference type="Pfam" id="PF16011"/>
    </source>
</evidence>
<gene>
    <name evidence="2" type="ORF">ACFFU1_14850</name>
</gene>
<comment type="caution">
    <text evidence="2">The sequence shown here is derived from an EMBL/GenBank/DDBJ whole genome shotgun (WGS) entry which is preliminary data.</text>
</comment>
<dbReference type="Gene3D" id="2.60.40.1190">
    <property type="match status" value="1"/>
</dbReference>
<evidence type="ECO:0000313" key="3">
    <source>
        <dbReference type="Proteomes" id="UP001589590"/>
    </source>
</evidence>
<dbReference type="InterPro" id="IPR010502">
    <property type="entry name" value="Carb-bd_dom_fam9"/>
</dbReference>